<dbReference type="VEuPathDB" id="FungiDB:RhiirA1_422458"/>
<name>A0A2N0RK50_9GLOM</name>
<organism evidence="1 2">
    <name type="scientific">Rhizophagus irregularis</name>
    <dbReference type="NCBI Taxonomy" id="588596"/>
    <lineage>
        <taxon>Eukaryota</taxon>
        <taxon>Fungi</taxon>
        <taxon>Fungi incertae sedis</taxon>
        <taxon>Mucoromycota</taxon>
        <taxon>Glomeromycotina</taxon>
        <taxon>Glomeromycetes</taxon>
        <taxon>Glomerales</taxon>
        <taxon>Glomeraceae</taxon>
        <taxon>Rhizophagus</taxon>
    </lineage>
</organism>
<evidence type="ECO:0000313" key="2">
    <source>
        <dbReference type="Proteomes" id="UP000232688"/>
    </source>
</evidence>
<evidence type="ECO:0000313" key="1">
    <source>
        <dbReference type="EMBL" id="PKC63694.1"/>
    </source>
</evidence>
<accession>A0A2N0RK50</accession>
<comment type="caution">
    <text evidence="1">The sequence shown here is derived from an EMBL/GenBank/DDBJ whole genome shotgun (WGS) entry which is preliminary data.</text>
</comment>
<dbReference type="AlphaFoldDB" id="A0A2N0RK50"/>
<reference evidence="1 2" key="1">
    <citation type="submission" date="2017-10" db="EMBL/GenBank/DDBJ databases">
        <title>Extensive intraspecific genome diversity in a model arbuscular mycorrhizal fungus.</title>
        <authorList>
            <person name="Chen E.C.H."/>
            <person name="Morin E."/>
            <person name="Baudet D."/>
            <person name="Noel J."/>
            <person name="Ndikumana S."/>
            <person name="Charron P."/>
            <person name="St-Onge C."/>
            <person name="Giorgi J."/>
            <person name="Grigoriev I.V."/>
            <person name="Roux C."/>
            <person name="Martin F.M."/>
            <person name="Corradi N."/>
        </authorList>
    </citation>
    <scope>NUCLEOTIDE SEQUENCE [LARGE SCALE GENOMIC DNA]</scope>
    <source>
        <strain evidence="1 2">A1</strain>
    </source>
</reference>
<proteinExistence type="predicted"/>
<sequence>MIVEWIPYNNFQNIEFLTRGGCADIYTADWIGSRYKNWNPEQQQLILSNTIRKVVLKKLENIESANRSWFDERIYTTKSQQTYMERENLYCNSCKLCT</sequence>
<protein>
    <submittedName>
        <fullName evidence="1">Uncharacterized protein</fullName>
    </submittedName>
</protein>
<dbReference type="EMBL" id="LLXH01000711">
    <property type="protein sequence ID" value="PKC63694.1"/>
    <property type="molecule type" value="Genomic_DNA"/>
</dbReference>
<dbReference type="Proteomes" id="UP000232688">
    <property type="component" value="Unassembled WGS sequence"/>
</dbReference>
<reference evidence="1 2" key="2">
    <citation type="submission" date="2017-10" db="EMBL/GenBank/DDBJ databases">
        <title>Genome analyses suggest a sexual origin of heterokaryosis in a supposedly ancient asexual fungus.</title>
        <authorList>
            <person name="Corradi N."/>
            <person name="Sedzielewska K."/>
            <person name="Noel J."/>
            <person name="Charron P."/>
            <person name="Farinelli L."/>
            <person name="Marton T."/>
            <person name="Kruger M."/>
            <person name="Pelin A."/>
            <person name="Brachmann A."/>
            <person name="Corradi N."/>
        </authorList>
    </citation>
    <scope>NUCLEOTIDE SEQUENCE [LARGE SCALE GENOMIC DNA]</scope>
    <source>
        <strain evidence="1 2">A1</strain>
    </source>
</reference>
<gene>
    <name evidence="1" type="ORF">RhiirA1_422458</name>
</gene>